<evidence type="ECO:0000313" key="2">
    <source>
        <dbReference type="Proteomes" id="UP000051717"/>
    </source>
</evidence>
<dbReference type="AlphaFoldDB" id="A0A0S8GEU1"/>
<comment type="caution">
    <text evidence="1">The sequence shown here is derived from an EMBL/GenBank/DDBJ whole genome shotgun (WGS) entry which is preliminary data.</text>
</comment>
<protein>
    <submittedName>
        <fullName evidence="1">Uncharacterized protein</fullName>
    </submittedName>
</protein>
<dbReference type="InterPro" id="IPR037171">
    <property type="entry name" value="NagB/RpiA_transferase-like"/>
</dbReference>
<dbReference type="EMBL" id="LJUI01000006">
    <property type="protein sequence ID" value="KPK71216.1"/>
    <property type="molecule type" value="Genomic_DNA"/>
</dbReference>
<dbReference type="PATRIC" id="fig|1703774.3.peg.2615"/>
<name>A0A0S8GEU1_UNCT6</name>
<proteinExistence type="predicted"/>
<reference evidence="1 2" key="1">
    <citation type="journal article" date="2015" name="Microbiome">
        <title>Genomic resolution of linkages in carbon, nitrogen, and sulfur cycling among widespread estuary sediment bacteria.</title>
        <authorList>
            <person name="Baker B.J."/>
            <person name="Lazar C.S."/>
            <person name="Teske A.P."/>
            <person name="Dick G.J."/>
        </authorList>
    </citation>
    <scope>NUCLEOTIDE SEQUENCE [LARGE SCALE GENOMIC DNA]</scope>
    <source>
        <strain evidence="1">SM23_40</strain>
    </source>
</reference>
<dbReference type="Proteomes" id="UP000051717">
    <property type="component" value="Unassembled WGS sequence"/>
</dbReference>
<dbReference type="SUPFAM" id="SSF100950">
    <property type="entry name" value="NagB/RpiA/CoA transferase-like"/>
    <property type="match status" value="1"/>
</dbReference>
<organism evidence="1 2">
    <name type="scientific">candidate division TA06 bacterium SM23_40</name>
    <dbReference type="NCBI Taxonomy" id="1703774"/>
    <lineage>
        <taxon>Bacteria</taxon>
        <taxon>Bacteria division TA06</taxon>
    </lineage>
</organism>
<sequence>MANALCVLLPSESKRLIAMAVAGMPEVRQALERGWIVIGRGTTNAYVAEELLKQPLEKERHVAGYIGHGELAVLGKEERQRPIVLKDGSRVEMSPPEALQEFSSDDVFIKGANAVDPEGNVGILMGSPTGGTVAQAMGIVLARGAHFIVPVGLEKLIPSVINASLVGGQQEFDCVDGRPCALMPVVNANVVTEIEALGILADVDAVHFASGGVFGSEGAVVLAITGERSLMAQAVEIIGSVKGEPPLRGPSQER</sequence>
<evidence type="ECO:0000313" key="1">
    <source>
        <dbReference type="EMBL" id="KPK71216.1"/>
    </source>
</evidence>
<gene>
    <name evidence="1" type="ORF">AMJ82_01455</name>
</gene>
<accession>A0A0S8GEU1</accession>